<dbReference type="Proteomes" id="UP000566819">
    <property type="component" value="Unassembled WGS sequence"/>
</dbReference>
<organism evidence="1 2">
    <name type="scientific">Cudoniella acicularis</name>
    <dbReference type="NCBI Taxonomy" id="354080"/>
    <lineage>
        <taxon>Eukaryota</taxon>
        <taxon>Fungi</taxon>
        <taxon>Dikarya</taxon>
        <taxon>Ascomycota</taxon>
        <taxon>Pezizomycotina</taxon>
        <taxon>Leotiomycetes</taxon>
        <taxon>Helotiales</taxon>
        <taxon>Tricladiaceae</taxon>
        <taxon>Cudoniella</taxon>
    </lineage>
</organism>
<dbReference type="InterPro" id="IPR036397">
    <property type="entry name" value="RNaseH_sf"/>
</dbReference>
<dbReference type="AlphaFoldDB" id="A0A8H4W4X5"/>
<gene>
    <name evidence="1" type="ORF">G7Y89_g7059</name>
</gene>
<dbReference type="Gene3D" id="3.30.420.10">
    <property type="entry name" value="Ribonuclease H-like superfamily/Ribonuclease H"/>
    <property type="match status" value="1"/>
</dbReference>
<protein>
    <recommendedName>
        <fullName evidence="3">Transposase</fullName>
    </recommendedName>
</protein>
<sequence>MVCAFIGDKGMKPRPHKTLWGASIAWLPSAPVPEFQSFHSIHVDYRERLFGNSGKTLHEEGYSPTDIWHKTNIPRTTVSSFIKRQTACPNPAFENKPKSSRPRKITPRGERALLYTKTVAKVLKLHGRAKRRTRKKPFLSPLHKEKRRIHCKAEEAMKRDNRNVCWSDEVTFELGEDLQTFWVTRGPGREEEYADKNLRPTFKSGRTTPLAEEVLTAYSCCLELGQWLPHPDEIVFIYENTREESPLREMVTEVVANSFLVTSWDRFSNKKEDWSKVSSAHPLFLVDVMESIKKHTKLSICELRECTMHLLRNQKEERFIKSNRSGVPRRY</sequence>
<comment type="caution">
    <text evidence="1">The sequence shown here is derived from an EMBL/GenBank/DDBJ whole genome shotgun (WGS) entry which is preliminary data.</text>
</comment>
<dbReference type="GO" id="GO:0003676">
    <property type="term" value="F:nucleic acid binding"/>
    <property type="evidence" value="ECO:0007669"/>
    <property type="project" value="InterPro"/>
</dbReference>
<dbReference type="OrthoDB" id="3553060at2759"/>
<dbReference type="EMBL" id="JAAMPI010000480">
    <property type="protein sequence ID" value="KAF4631079.1"/>
    <property type="molecule type" value="Genomic_DNA"/>
</dbReference>
<name>A0A8H4W4X5_9HELO</name>
<accession>A0A8H4W4X5</accession>
<evidence type="ECO:0000313" key="2">
    <source>
        <dbReference type="Proteomes" id="UP000566819"/>
    </source>
</evidence>
<reference evidence="1 2" key="1">
    <citation type="submission" date="2020-03" db="EMBL/GenBank/DDBJ databases">
        <title>Draft Genome Sequence of Cudoniella acicularis.</title>
        <authorList>
            <person name="Buettner E."/>
            <person name="Kellner H."/>
        </authorList>
    </citation>
    <scope>NUCLEOTIDE SEQUENCE [LARGE SCALE GENOMIC DNA]</scope>
    <source>
        <strain evidence="1 2">DSM 108380</strain>
    </source>
</reference>
<proteinExistence type="predicted"/>
<evidence type="ECO:0000313" key="1">
    <source>
        <dbReference type="EMBL" id="KAF4631079.1"/>
    </source>
</evidence>
<keyword evidence="2" id="KW-1185">Reference proteome</keyword>
<evidence type="ECO:0008006" key="3">
    <source>
        <dbReference type="Google" id="ProtNLM"/>
    </source>
</evidence>